<reference evidence="5" key="1">
    <citation type="journal article" date="2019" name="Int. J. Syst. Evol. Microbiol.">
        <title>The Global Catalogue of Microorganisms (GCM) 10K type strain sequencing project: providing services to taxonomists for standard genome sequencing and annotation.</title>
        <authorList>
            <consortium name="The Broad Institute Genomics Platform"/>
            <consortium name="The Broad Institute Genome Sequencing Center for Infectious Disease"/>
            <person name="Wu L."/>
            <person name="Ma J."/>
        </authorList>
    </citation>
    <scope>NUCLEOTIDE SEQUENCE [LARGE SCALE GENOMIC DNA]</scope>
    <source>
        <strain evidence="5">CCUG 54522</strain>
    </source>
</reference>
<feature type="domain" description="Ketoreductase" evidence="3">
    <location>
        <begin position="7"/>
        <end position="163"/>
    </location>
</feature>
<dbReference type="Pfam" id="PF13561">
    <property type="entry name" value="adh_short_C2"/>
    <property type="match status" value="1"/>
</dbReference>
<dbReference type="PROSITE" id="PS00061">
    <property type="entry name" value="ADH_SHORT"/>
    <property type="match status" value="1"/>
</dbReference>
<evidence type="ECO:0000256" key="2">
    <source>
        <dbReference type="ARBA" id="ARBA00023002"/>
    </source>
</evidence>
<evidence type="ECO:0000313" key="5">
    <source>
        <dbReference type="Proteomes" id="UP001596135"/>
    </source>
</evidence>
<dbReference type="SUPFAM" id="SSF51735">
    <property type="entry name" value="NAD(P)-binding Rossmann-fold domains"/>
    <property type="match status" value="1"/>
</dbReference>
<evidence type="ECO:0000259" key="3">
    <source>
        <dbReference type="SMART" id="SM00822"/>
    </source>
</evidence>
<keyword evidence="5" id="KW-1185">Reference proteome</keyword>
<dbReference type="CDD" id="cd05233">
    <property type="entry name" value="SDR_c"/>
    <property type="match status" value="1"/>
</dbReference>
<dbReference type="PRINTS" id="PR00080">
    <property type="entry name" value="SDRFAMILY"/>
</dbReference>
<proteinExistence type="inferred from homology"/>
<organism evidence="4 5">
    <name type="scientific">Nocardioides hankookensis</name>
    <dbReference type="NCBI Taxonomy" id="443157"/>
    <lineage>
        <taxon>Bacteria</taxon>
        <taxon>Bacillati</taxon>
        <taxon>Actinomycetota</taxon>
        <taxon>Actinomycetes</taxon>
        <taxon>Propionibacteriales</taxon>
        <taxon>Nocardioidaceae</taxon>
        <taxon>Nocardioides</taxon>
    </lineage>
</organism>
<dbReference type="Proteomes" id="UP001596135">
    <property type="component" value="Unassembled WGS sequence"/>
</dbReference>
<dbReference type="PRINTS" id="PR00081">
    <property type="entry name" value="GDHRDH"/>
</dbReference>
<evidence type="ECO:0000256" key="1">
    <source>
        <dbReference type="ARBA" id="ARBA00006484"/>
    </source>
</evidence>
<dbReference type="EMBL" id="JBHSRJ010000003">
    <property type="protein sequence ID" value="MFC6042559.1"/>
    <property type="molecule type" value="Genomic_DNA"/>
</dbReference>
<dbReference type="PANTHER" id="PTHR43639:SF1">
    <property type="entry name" value="SHORT-CHAIN DEHYDROGENASE_REDUCTASE FAMILY PROTEIN"/>
    <property type="match status" value="1"/>
</dbReference>
<sequence length="240" mass="24724">MGEQSDRVAVVFGGASGIGAAIAARFTAEGWRVEIADLPTVDVTDEATVAAFLDGVVSAHGRLDTVINSAGVSTLGLVTDLAVEEWRRVVDVCLTGAFIVMKHAGQRLSAGGSIISLSSLNARQPGAGLAPYCAAKAGLSMLTEVTALELGSRGFRVNAIAPGLVVTPLTQPAMDIAGIEDDYLANTPLGRSGTPDEIAEAALYLANAQWVTGEVLDINGGAHLMRYPDLNKHVLAMLGG</sequence>
<dbReference type="InterPro" id="IPR020904">
    <property type="entry name" value="Sc_DH/Rdtase_CS"/>
</dbReference>
<comment type="similarity">
    <text evidence="1">Belongs to the short-chain dehydrogenases/reductases (SDR) family.</text>
</comment>
<dbReference type="Gene3D" id="3.40.50.720">
    <property type="entry name" value="NAD(P)-binding Rossmann-like Domain"/>
    <property type="match status" value="1"/>
</dbReference>
<dbReference type="InterPro" id="IPR057326">
    <property type="entry name" value="KR_dom"/>
</dbReference>
<comment type="caution">
    <text evidence="4">The sequence shown here is derived from an EMBL/GenBank/DDBJ whole genome shotgun (WGS) entry which is preliminary data.</text>
</comment>
<dbReference type="GO" id="GO:0016491">
    <property type="term" value="F:oxidoreductase activity"/>
    <property type="evidence" value="ECO:0007669"/>
    <property type="project" value="UniProtKB-KW"/>
</dbReference>
<name>A0ABW1LFW0_9ACTN</name>
<evidence type="ECO:0000313" key="4">
    <source>
        <dbReference type="EMBL" id="MFC6042559.1"/>
    </source>
</evidence>
<dbReference type="InterPro" id="IPR036291">
    <property type="entry name" value="NAD(P)-bd_dom_sf"/>
</dbReference>
<dbReference type="EC" id="1.1.1.-" evidence="4"/>
<gene>
    <name evidence="4" type="ORF">ACFPYL_05720</name>
</gene>
<dbReference type="RefSeq" id="WP_379151496.1">
    <property type="nucleotide sequence ID" value="NZ_JBHSRJ010000003.1"/>
</dbReference>
<accession>A0ABW1LFW0</accession>
<keyword evidence="2 4" id="KW-0560">Oxidoreductase</keyword>
<dbReference type="PANTHER" id="PTHR43639">
    <property type="entry name" value="OXIDOREDUCTASE, SHORT-CHAIN DEHYDROGENASE/REDUCTASE FAMILY (AFU_ORTHOLOGUE AFUA_5G02870)"/>
    <property type="match status" value="1"/>
</dbReference>
<dbReference type="SMART" id="SM00822">
    <property type="entry name" value="PKS_KR"/>
    <property type="match status" value="1"/>
</dbReference>
<dbReference type="InterPro" id="IPR002347">
    <property type="entry name" value="SDR_fam"/>
</dbReference>
<protein>
    <submittedName>
        <fullName evidence="4">SDR family NAD(P)-dependent oxidoreductase</fullName>
        <ecNumber evidence="4">1.1.1.-</ecNumber>
    </submittedName>
</protein>